<keyword evidence="6" id="KW-0116">cAMP-binding</keyword>
<evidence type="ECO:0000256" key="7">
    <source>
        <dbReference type="ARBA" id="ARBA00022692"/>
    </source>
</evidence>
<keyword evidence="22" id="KW-1185">Reference proteome</keyword>
<keyword evidence="3" id="KW-0813">Transport</keyword>
<dbReference type="GO" id="GO:0030552">
    <property type="term" value="F:cAMP binding"/>
    <property type="evidence" value="ECO:0007669"/>
    <property type="project" value="UniProtKB-KW"/>
</dbReference>
<dbReference type="InterPro" id="IPR005821">
    <property type="entry name" value="Ion_trans_dom"/>
</dbReference>
<keyword evidence="8" id="KW-0547">Nucleotide-binding</keyword>
<evidence type="ECO:0000256" key="14">
    <source>
        <dbReference type="ARBA" id="ARBA00023201"/>
    </source>
</evidence>
<dbReference type="GO" id="GO:0005249">
    <property type="term" value="F:voltage-gated potassium channel activity"/>
    <property type="evidence" value="ECO:0007669"/>
    <property type="project" value="InterPro"/>
</dbReference>
<evidence type="ECO:0000256" key="18">
    <source>
        <dbReference type="SAM" id="MobiDB-lite"/>
    </source>
</evidence>
<comment type="subcellular location">
    <subcellularLocation>
        <location evidence="1">Cell membrane</location>
        <topology evidence="1">Multi-pass membrane protein</topology>
    </subcellularLocation>
</comment>
<dbReference type="Gene3D" id="2.60.120.10">
    <property type="entry name" value="Jelly Rolls"/>
    <property type="match status" value="1"/>
</dbReference>
<keyword evidence="14" id="KW-0739">Sodium transport</keyword>
<evidence type="ECO:0000313" key="22">
    <source>
        <dbReference type="Proteomes" id="UP000225706"/>
    </source>
</evidence>
<dbReference type="PANTHER" id="PTHR45689">
    <property type="entry name" value="I[[H]] CHANNEL, ISOFORM E"/>
    <property type="match status" value="1"/>
</dbReference>
<dbReference type="SMART" id="SM00100">
    <property type="entry name" value="cNMP"/>
    <property type="match status" value="1"/>
</dbReference>
<feature type="compositionally biased region" description="Basic and acidic residues" evidence="18">
    <location>
        <begin position="631"/>
        <end position="643"/>
    </location>
</feature>
<keyword evidence="12 19" id="KW-0472">Membrane</keyword>
<evidence type="ECO:0000256" key="8">
    <source>
        <dbReference type="ARBA" id="ARBA00022741"/>
    </source>
</evidence>
<dbReference type="GO" id="GO:0098855">
    <property type="term" value="C:HCN channel complex"/>
    <property type="evidence" value="ECO:0007669"/>
    <property type="project" value="TreeGrafter"/>
</dbReference>
<evidence type="ECO:0000256" key="6">
    <source>
        <dbReference type="ARBA" id="ARBA00022566"/>
    </source>
</evidence>
<proteinExistence type="inferred from homology"/>
<dbReference type="PROSITE" id="PS50042">
    <property type="entry name" value="CNMP_BINDING_3"/>
    <property type="match status" value="1"/>
</dbReference>
<feature type="transmembrane region" description="Helical" evidence="19">
    <location>
        <begin position="187"/>
        <end position="206"/>
    </location>
</feature>
<evidence type="ECO:0000256" key="17">
    <source>
        <dbReference type="ARBA" id="ARBA00036239"/>
    </source>
</evidence>
<dbReference type="InterPro" id="IPR013621">
    <property type="entry name" value="Ion_trans_N"/>
</dbReference>
<keyword evidence="9 19" id="KW-1133">Transmembrane helix</keyword>
<dbReference type="AlphaFoldDB" id="A0A2B4SJR9"/>
<protein>
    <submittedName>
        <fullName evidence="21">Potassium/sodium hyperpolarization-activated cyclic nucleotide-gated channel 2</fullName>
    </submittedName>
</protein>
<evidence type="ECO:0000313" key="21">
    <source>
        <dbReference type="EMBL" id="PFX28675.1"/>
    </source>
</evidence>
<keyword evidence="10" id="KW-0915">Sodium</keyword>
<feature type="transmembrane region" description="Helical" evidence="19">
    <location>
        <begin position="157"/>
        <end position="181"/>
    </location>
</feature>
<evidence type="ECO:0000256" key="16">
    <source>
        <dbReference type="ARBA" id="ARBA00023303"/>
    </source>
</evidence>
<evidence type="ECO:0000256" key="13">
    <source>
        <dbReference type="ARBA" id="ARBA00023149"/>
    </source>
</evidence>
<dbReference type="InterPro" id="IPR018490">
    <property type="entry name" value="cNMP-bd_dom_sf"/>
</dbReference>
<comment type="catalytic activity">
    <reaction evidence="17">
        <text>Na(+)(in) = Na(+)(out)</text>
        <dbReference type="Rhea" id="RHEA:34963"/>
        <dbReference type="ChEBI" id="CHEBI:29101"/>
    </reaction>
</comment>
<dbReference type="InterPro" id="IPR003938">
    <property type="entry name" value="K_chnl_volt-dep_EAG/ELK/ERG"/>
</dbReference>
<keyword evidence="15" id="KW-1071">Ligand-gated ion channel</keyword>
<evidence type="ECO:0000256" key="15">
    <source>
        <dbReference type="ARBA" id="ARBA00023286"/>
    </source>
</evidence>
<keyword evidence="7 19" id="KW-0812">Transmembrane</keyword>
<dbReference type="InterPro" id="IPR014710">
    <property type="entry name" value="RmlC-like_jellyroll"/>
</dbReference>
<dbReference type="Proteomes" id="UP000225706">
    <property type="component" value="Unassembled WGS sequence"/>
</dbReference>
<dbReference type="OrthoDB" id="421226at2759"/>
<feature type="domain" description="Cyclic nucleotide-binding" evidence="20">
    <location>
        <begin position="487"/>
        <end position="594"/>
    </location>
</feature>
<evidence type="ECO:0000259" key="20">
    <source>
        <dbReference type="PROSITE" id="PS50042"/>
    </source>
</evidence>
<reference evidence="22" key="1">
    <citation type="journal article" date="2017" name="bioRxiv">
        <title>Comparative analysis of the genomes of Stylophora pistillata and Acropora digitifera provides evidence for extensive differences between species of corals.</title>
        <authorList>
            <person name="Voolstra C.R."/>
            <person name="Li Y."/>
            <person name="Liew Y.J."/>
            <person name="Baumgarten S."/>
            <person name="Zoccola D."/>
            <person name="Flot J.-F."/>
            <person name="Tambutte S."/>
            <person name="Allemand D."/>
            <person name="Aranda M."/>
        </authorList>
    </citation>
    <scope>NUCLEOTIDE SEQUENCE [LARGE SCALE GENOMIC DNA]</scope>
</reference>
<evidence type="ECO:0000256" key="1">
    <source>
        <dbReference type="ARBA" id="ARBA00004651"/>
    </source>
</evidence>
<dbReference type="Gene3D" id="1.10.287.630">
    <property type="entry name" value="Helix hairpin bin"/>
    <property type="match status" value="1"/>
</dbReference>
<feature type="transmembrane region" description="Helical" evidence="19">
    <location>
        <begin position="385"/>
        <end position="410"/>
    </location>
</feature>
<evidence type="ECO:0000256" key="12">
    <source>
        <dbReference type="ARBA" id="ARBA00023136"/>
    </source>
</evidence>
<dbReference type="GO" id="GO:0005272">
    <property type="term" value="F:sodium channel activity"/>
    <property type="evidence" value="ECO:0007669"/>
    <property type="project" value="UniProtKB-KW"/>
</dbReference>
<comment type="similarity">
    <text evidence="2">Belongs to the potassium channel HCN family.</text>
</comment>
<evidence type="ECO:0000256" key="5">
    <source>
        <dbReference type="ARBA" id="ARBA00022475"/>
    </source>
</evidence>
<keyword evidence="13" id="KW-0114">cAMP</keyword>
<dbReference type="Pfam" id="PF00027">
    <property type="entry name" value="cNMP_binding"/>
    <property type="match status" value="1"/>
</dbReference>
<evidence type="ECO:0000256" key="11">
    <source>
        <dbReference type="ARBA" id="ARBA00023065"/>
    </source>
</evidence>
<dbReference type="CDD" id="cd00038">
    <property type="entry name" value="CAP_ED"/>
    <property type="match status" value="1"/>
</dbReference>
<keyword evidence="11" id="KW-0406">Ion transport</keyword>
<keyword evidence="16" id="KW-0407">Ion channel</keyword>
<dbReference type="Gene3D" id="1.10.287.70">
    <property type="match status" value="1"/>
</dbReference>
<feature type="region of interest" description="Disordered" evidence="18">
    <location>
        <begin position="631"/>
        <end position="737"/>
    </location>
</feature>
<organism evidence="21 22">
    <name type="scientific">Stylophora pistillata</name>
    <name type="common">Smooth cauliflower coral</name>
    <dbReference type="NCBI Taxonomy" id="50429"/>
    <lineage>
        <taxon>Eukaryota</taxon>
        <taxon>Metazoa</taxon>
        <taxon>Cnidaria</taxon>
        <taxon>Anthozoa</taxon>
        <taxon>Hexacorallia</taxon>
        <taxon>Scleractinia</taxon>
        <taxon>Astrocoeniina</taxon>
        <taxon>Pocilloporidae</taxon>
        <taxon>Stylophora</taxon>
    </lineage>
</organism>
<dbReference type="PRINTS" id="PR01463">
    <property type="entry name" value="EAGCHANLFMLY"/>
</dbReference>
<dbReference type="InterPro" id="IPR051413">
    <property type="entry name" value="K/Na_HCN_channel"/>
</dbReference>
<comment type="caution">
    <text evidence="21">The sequence shown here is derived from an EMBL/GenBank/DDBJ whole genome shotgun (WGS) entry which is preliminary data.</text>
</comment>
<accession>A0A2B4SJR9</accession>
<evidence type="ECO:0000256" key="9">
    <source>
        <dbReference type="ARBA" id="ARBA00022989"/>
    </source>
</evidence>
<dbReference type="SUPFAM" id="SSF81324">
    <property type="entry name" value="Voltage-gated potassium channels"/>
    <property type="match status" value="1"/>
</dbReference>
<dbReference type="Pfam" id="PF08412">
    <property type="entry name" value="Ion_trans_N"/>
    <property type="match status" value="1"/>
</dbReference>
<evidence type="ECO:0000256" key="19">
    <source>
        <dbReference type="SAM" id="Phobius"/>
    </source>
</evidence>
<dbReference type="GO" id="GO:0003254">
    <property type="term" value="P:regulation of membrane depolarization"/>
    <property type="evidence" value="ECO:0007669"/>
    <property type="project" value="TreeGrafter"/>
</dbReference>
<dbReference type="EMBL" id="LSMT01000079">
    <property type="protein sequence ID" value="PFX28675.1"/>
    <property type="molecule type" value="Genomic_DNA"/>
</dbReference>
<feature type="compositionally biased region" description="Polar residues" evidence="18">
    <location>
        <begin position="647"/>
        <end position="692"/>
    </location>
</feature>
<keyword evidence="5" id="KW-1003">Cell membrane</keyword>
<evidence type="ECO:0000256" key="2">
    <source>
        <dbReference type="ARBA" id="ARBA00006305"/>
    </source>
</evidence>
<sequence length="786" mass="88856">MMSSHKDINDTRCKVCTLIRPCPCDAEKSIHDISNRDKGIDEPIIIINKRRMSKRRHSYPELGLHKRNEAGRVRRRPSIDQQSAVETLTSHAHLQTIMAARQKSWKVIAFLKDIFAANPDNKMALKLFGNKAAVLLEQRRQAQKGRGVIHPFSTFRWYWDILLITFISMHVILLPVSIAFLSDDLSLHWLILNGISDCIFLIDIFLNFKTGIMDPNNNDEIILDKTIIRRRYLRGWFVIDLVSSLPFDYAYFIASSSSAQQTLIKASRALRILKLAKLLSLLRLLRVSRLVRYIKRFEELLNISGGQIRILKLIGSMLLLSHWNGCVQFLVPYLLEFPDKSWVVINGLEDKPPATQYSWALFNAMSHMLCIGYGRYPPQAITELWMTLCSMTIGATFYAVFIGIMSSLIMSIDSSGRLYNEKLSQVKEYMRYRKLPLRLRLKVEDYYEHRFHHKLFDEDVILSELSKALRAEILVHNVSTLLQTVPFFSSASNHFVEDIVGKLRFEVYLTGEYICRSGRKGDKMYFIQRGIVDILTNDGTLATSLGNGSHFGEICLLTREARRVASVRAATTCNLYSLSSPHFHEVLIEYPDMKIMLEEVAKERLSRIGLEPTLVESLTKDEDMGRSIFKAEEGSQTKPRELHPLQQEASTSKKTASPPQGKNNATAIKVTTPSDASAHTTSSEALPENKSSAAVPKDSTPSAGSQVDSSSTKQQSEDTFPPQARSPPPKNKGKLPPILSKAFFNTVAPGLSLFAQKNLPELDVVVEESSDDEEEDPDVIAIVADF</sequence>
<dbReference type="SUPFAM" id="SSF51206">
    <property type="entry name" value="cAMP-binding domain-like"/>
    <property type="match status" value="1"/>
</dbReference>
<dbReference type="PANTHER" id="PTHR45689:SF5">
    <property type="entry name" value="I[[H]] CHANNEL, ISOFORM E"/>
    <property type="match status" value="1"/>
</dbReference>
<name>A0A2B4SJR9_STYPI</name>
<keyword evidence="4" id="KW-0894">Sodium channel</keyword>
<evidence type="ECO:0000256" key="3">
    <source>
        <dbReference type="ARBA" id="ARBA00022448"/>
    </source>
</evidence>
<dbReference type="InterPro" id="IPR000595">
    <property type="entry name" value="cNMP-bd_dom"/>
</dbReference>
<dbReference type="Pfam" id="PF00520">
    <property type="entry name" value="Ion_trans"/>
    <property type="match status" value="1"/>
</dbReference>
<evidence type="ECO:0000256" key="10">
    <source>
        <dbReference type="ARBA" id="ARBA00023053"/>
    </source>
</evidence>
<feature type="compositionally biased region" description="Polar residues" evidence="18">
    <location>
        <begin position="699"/>
        <end position="718"/>
    </location>
</feature>
<evidence type="ECO:0000256" key="4">
    <source>
        <dbReference type="ARBA" id="ARBA00022461"/>
    </source>
</evidence>
<gene>
    <name evidence="21" type="primary">HCN2</name>
    <name evidence="21" type="ORF">AWC38_SpisGene6622</name>
</gene>